<dbReference type="Proteomes" id="UP000178449">
    <property type="component" value="Unassembled WGS sequence"/>
</dbReference>
<proteinExistence type="predicted"/>
<dbReference type="SUPFAM" id="SSF52540">
    <property type="entry name" value="P-loop containing nucleoside triphosphate hydrolases"/>
    <property type="match status" value="1"/>
</dbReference>
<evidence type="ECO:0000313" key="5">
    <source>
        <dbReference type="Proteomes" id="UP000178449"/>
    </source>
</evidence>
<evidence type="ECO:0000259" key="3">
    <source>
        <dbReference type="PROSITE" id="PS50893"/>
    </source>
</evidence>
<keyword evidence="2" id="KW-0067">ATP-binding</keyword>
<evidence type="ECO:0000256" key="1">
    <source>
        <dbReference type="ARBA" id="ARBA00022741"/>
    </source>
</evidence>
<protein>
    <recommendedName>
        <fullName evidence="3">ABC transporter domain-containing protein</fullName>
    </recommendedName>
</protein>
<organism evidence="4 5">
    <name type="scientific">Candidatus Lambdaproteobacteria bacterium RIFOXYD2_FULL_50_16</name>
    <dbReference type="NCBI Taxonomy" id="1817772"/>
    <lineage>
        <taxon>Bacteria</taxon>
        <taxon>Pseudomonadati</taxon>
        <taxon>Pseudomonadota</taxon>
        <taxon>Candidatus Lambdaproteobacteria</taxon>
    </lineage>
</organism>
<gene>
    <name evidence="4" type="ORF">A2527_14535</name>
</gene>
<dbReference type="InterPro" id="IPR027417">
    <property type="entry name" value="P-loop_NTPase"/>
</dbReference>
<dbReference type="STRING" id="1817772.A2527_14535"/>
<evidence type="ECO:0000313" key="4">
    <source>
        <dbReference type="EMBL" id="OGG94305.1"/>
    </source>
</evidence>
<evidence type="ECO:0000256" key="2">
    <source>
        <dbReference type="ARBA" id="ARBA00022840"/>
    </source>
</evidence>
<feature type="domain" description="ABC transporter" evidence="3">
    <location>
        <begin position="3"/>
        <end position="194"/>
    </location>
</feature>
<dbReference type="GO" id="GO:0016887">
    <property type="term" value="F:ATP hydrolysis activity"/>
    <property type="evidence" value="ECO:0007669"/>
    <property type="project" value="InterPro"/>
</dbReference>
<dbReference type="InterPro" id="IPR003439">
    <property type="entry name" value="ABC_transporter-like_ATP-bd"/>
</dbReference>
<keyword evidence="1" id="KW-0547">Nucleotide-binding</keyword>
<dbReference type="SMART" id="SM00382">
    <property type="entry name" value="AAA"/>
    <property type="match status" value="1"/>
</dbReference>
<dbReference type="PANTHER" id="PTHR43119:SF1">
    <property type="entry name" value="ABC TRANSPORTER DOMAIN-CONTAINING PROTEIN"/>
    <property type="match status" value="1"/>
</dbReference>
<dbReference type="PROSITE" id="PS50893">
    <property type="entry name" value="ABC_TRANSPORTER_2"/>
    <property type="match status" value="1"/>
</dbReference>
<dbReference type="Gene3D" id="3.40.50.300">
    <property type="entry name" value="P-loop containing nucleotide triphosphate hydrolases"/>
    <property type="match status" value="1"/>
</dbReference>
<comment type="caution">
    <text evidence="4">The sequence shown here is derived from an EMBL/GenBank/DDBJ whole genome shotgun (WGS) entry which is preliminary data.</text>
</comment>
<dbReference type="AlphaFoldDB" id="A0A1F6G889"/>
<accession>A0A1F6G889</accession>
<dbReference type="InterPro" id="IPR003593">
    <property type="entry name" value="AAA+_ATPase"/>
</dbReference>
<dbReference type="PANTHER" id="PTHR43119">
    <property type="entry name" value="ABC TRANSPORT PROTEIN ATP-BINDING COMPONENT-RELATED"/>
    <property type="match status" value="1"/>
</dbReference>
<dbReference type="Pfam" id="PF00005">
    <property type="entry name" value="ABC_tran"/>
    <property type="match status" value="1"/>
</dbReference>
<reference evidence="4 5" key="1">
    <citation type="journal article" date="2016" name="Nat. Commun.">
        <title>Thousands of microbial genomes shed light on interconnected biogeochemical processes in an aquifer system.</title>
        <authorList>
            <person name="Anantharaman K."/>
            <person name="Brown C.T."/>
            <person name="Hug L.A."/>
            <person name="Sharon I."/>
            <person name="Castelle C.J."/>
            <person name="Probst A.J."/>
            <person name="Thomas B.C."/>
            <person name="Singh A."/>
            <person name="Wilkins M.J."/>
            <person name="Karaoz U."/>
            <person name="Brodie E.L."/>
            <person name="Williams K.H."/>
            <person name="Hubbard S.S."/>
            <person name="Banfield J.F."/>
        </authorList>
    </citation>
    <scope>NUCLEOTIDE SEQUENCE [LARGE SCALE GENOMIC DNA]</scope>
</reference>
<dbReference type="CDD" id="cd00267">
    <property type="entry name" value="ABC_ATPase"/>
    <property type="match status" value="1"/>
</dbReference>
<dbReference type="EMBL" id="MFNE01000040">
    <property type="protein sequence ID" value="OGG94305.1"/>
    <property type="molecule type" value="Genomic_DNA"/>
</dbReference>
<sequence length="195" mass="21215">MEVKALQVLNGPPNDLLLEAGALVGLEGPSGAGKSLFFKALADLIPHQGLVMLEGQSQAGFAAPLWRKRVGYLPAESAWWSDQVESHFQFPAFVPFEALGLSRDLLNGPVSRLSTGEKQRLALLRLLENKPQVLLLDEPTASLDRASRGLLEAFLLDYLAKSGGAAIFTSHDPEQLVRLASKRYQMENLALSEVP</sequence>
<dbReference type="GO" id="GO:0005524">
    <property type="term" value="F:ATP binding"/>
    <property type="evidence" value="ECO:0007669"/>
    <property type="project" value="UniProtKB-KW"/>
</dbReference>
<name>A0A1F6G889_9PROT</name>